<accession>A0A163JJQ1</accession>
<keyword evidence="2" id="KW-0479">Metal-binding</keyword>
<evidence type="ECO:0000256" key="3">
    <source>
        <dbReference type="ARBA" id="ARBA00022964"/>
    </source>
</evidence>
<name>A0A163JJQ1_ABSGL</name>
<evidence type="ECO:0000313" key="9">
    <source>
        <dbReference type="Proteomes" id="UP000078561"/>
    </source>
</evidence>
<keyword evidence="9" id="KW-1185">Reference proteome</keyword>
<dbReference type="AlphaFoldDB" id="A0A163JJQ1"/>
<evidence type="ECO:0000256" key="4">
    <source>
        <dbReference type="ARBA" id="ARBA00023002"/>
    </source>
</evidence>
<keyword evidence="4" id="KW-0560">Oxidoreductase</keyword>
<dbReference type="PROSITE" id="PS51471">
    <property type="entry name" value="FE2OG_OXY"/>
    <property type="match status" value="1"/>
</dbReference>
<dbReference type="GO" id="GO:0031418">
    <property type="term" value="F:L-ascorbic acid binding"/>
    <property type="evidence" value="ECO:0007669"/>
    <property type="project" value="InterPro"/>
</dbReference>
<dbReference type="GO" id="GO:0005506">
    <property type="term" value="F:iron ion binding"/>
    <property type="evidence" value="ECO:0007669"/>
    <property type="project" value="InterPro"/>
</dbReference>
<evidence type="ECO:0000259" key="7">
    <source>
        <dbReference type="PROSITE" id="PS51471"/>
    </source>
</evidence>
<dbReference type="InterPro" id="IPR005123">
    <property type="entry name" value="Oxoglu/Fe-dep_dioxygenase_dom"/>
</dbReference>
<evidence type="ECO:0000256" key="5">
    <source>
        <dbReference type="ARBA" id="ARBA00023004"/>
    </source>
</evidence>
<keyword evidence="5" id="KW-0408">Iron</keyword>
<dbReference type="Proteomes" id="UP000078561">
    <property type="component" value="Unassembled WGS sequence"/>
</dbReference>
<dbReference type="OrthoDB" id="69177at2759"/>
<feature type="domain" description="Fe2OG dioxygenase" evidence="7">
    <location>
        <begin position="157"/>
        <end position="247"/>
    </location>
</feature>
<feature type="region of interest" description="Disordered" evidence="6">
    <location>
        <begin position="1"/>
        <end position="30"/>
    </location>
</feature>
<protein>
    <recommendedName>
        <fullName evidence="7">Fe2OG dioxygenase domain-containing protein</fullName>
    </recommendedName>
</protein>
<comment type="cofactor">
    <cofactor evidence="1">
        <name>L-ascorbate</name>
        <dbReference type="ChEBI" id="CHEBI:38290"/>
    </cofactor>
</comment>
<reference evidence="8" key="1">
    <citation type="submission" date="2016-04" db="EMBL/GenBank/DDBJ databases">
        <authorList>
            <person name="Evans L.H."/>
            <person name="Alamgir A."/>
            <person name="Owens N."/>
            <person name="Weber N.D."/>
            <person name="Virtaneva K."/>
            <person name="Barbian K."/>
            <person name="Babar A."/>
            <person name="Rosenke K."/>
        </authorList>
    </citation>
    <scope>NUCLEOTIDE SEQUENCE [LARGE SCALE GENOMIC DNA]</scope>
    <source>
        <strain evidence="8">CBS 101.48</strain>
    </source>
</reference>
<gene>
    <name evidence="8" type="primary">ABSGL_05478.1 scaffold 7169</name>
</gene>
<evidence type="ECO:0000256" key="1">
    <source>
        <dbReference type="ARBA" id="ARBA00001961"/>
    </source>
</evidence>
<evidence type="ECO:0000313" key="8">
    <source>
        <dbReference type="EMBL" id="SAL99824.1"/>
    </source>
</evidence>
<dbReference type="STRING" id="4829.A0A163JJQ1"/>
<dbReference type="InterPro" id="IPR006620">
    <property type="entry name" value="Pro_4_hyd_alph"/>
</dbReference>
<evidence type="ECO:0000256" key="6">
    <source>
        <dbReference type="SAM" id="MobiDB-lite"/>
    </source>
</evidence>
<feature type="compositionally biased region" description="Acidic residues" evidence="6">
    <location>
        <begin position="1"/>
        <end position="11"/>
    </location>
</feature>
<dbReference type="EMBL" id="LT553030">
    <property type="protein sequence ID" value="SAL99824.1"/>
    <property type="molecule type" value="Genomic_DNA"/>
</dbReference>
<dbReference type="GO" id="GO:0051213">
    <property type="term" value="F:dioxygenase activity"/>
    <property type="evidence" value="ECO:0007669"/>
    <property type="project" value="UniProtKB-KW"/>
</dbReference>
<dbReference type="GO" id="GO:0016705">
    <property type="term" value="F:oxidoreductase activity, acting on paired donors, with incorporation or reduction of molecular oxygen"/>
    <property type="evidence" value="ECO:0007669"/>
    <property type="project" value="InterPro"/>
</dbReference>
<keyword evidence="3" id="KW-0223">Dioxygenase</keyword>
<dbReference type="OMA" id="WTTDRHS"/>
<dbReference type="InParanoid" id="A0A163JJQ1"/>
<evidence type="ECO:0000256" key="2">
    <source>
        <dbReference type="ARBA" id="ARBA00022723"/>
    </source>
</evidence>
<proteinExistence type="predicted"/>
<dbReference type="Gene3D" id="2.60.120.620">
    <property type="entry name" value="q2cbj1_9rhob like domain"/>
    <property type="match status" value="1"/>
</dbReference>
<dbReference type="SMART" id="SM00702">
    <property type="entry name" value="P4Hc"/>
    <property type="match status" value="1"/>
</dbReference>
<sequence length="266" mass="29801">MDPSPSDDEANFDLFGDLSPDEQEQTSARHATMNKANDARLDQLQHSRISPEDRTIKANRWLFMHTRRHHRHDSSPDATLPCLIPQLLTQDECQTILDQLPGATSTEWTTARHSAFPTTDIPIATTPSLRYLMPLLQDRLVSSVLAPIYGFARHQLGFRDLFLVRYDSQAQQGLAPHTDGCLMSFSILINSPDDFEGGGTLFYTGSNTVMMRPTHQGDVVHHDACITHQGVNITRGERIILVGFVDTVDTIRQDQLGNGARKLRSE</sequence>
<organism evidence="8">
    <name type="scientific">Absidia glauca</name>
    <name type="common">Pin mould</name>
    <dbReference type="NCBI Taxonomy" id="4829"/>
    <lineage>
        <taxon>Eukaryota</taxon>
        <taxon>Fungi</taxon>
        <taxon>Fungi incertae sedis</taxon>
        <taxon>Mucoromycota</taxon>
        <taxon>Mucoromycotina</taxon>
        <taxon>Mucoromycetes</taxon>
        <taxon>Mucorales</taxon>
        <taxon>Cunninghamellaceae</taxon>
        <taxon>Absidia</taxon>
    </lineage>
</organism>